<evidence type="ECO:0000313" key="3">
    <source>
        <dbReference type="Proteomes" id="UP000182798"/>
    </source>
</evidence>
<proteinExistence type="predicted"/>
<dbReference type="Proteomes" id="UP000278334">
    <property type="component" value="Chromosome"/>
</dbReference>
<dbReference type="EMBL" id="MIQH01000454">
    <property type="protein sequence ID" value="OIR24960.1"/>
    <property type="molecule type" value="Genomic_DNA"/>
</dbReference>
<dbReference type="EMBL" id="CP024634">
    <property type="protein sequence ID" value="AYQ57341.1"/>
    <property type="molecule type" value="Genomic_DNA"/>
</dbReference>
<dbReference type="KEGG" id="bthg:MS2017_1662"/>
<reference evidence="2" key="2">
    <citation type="journal article" date="2017" name="Stand. Genomic Sci.">
        <title>Genome sequence of the sulfur-oxidizing Bathymodiolus thermophilus gill endosymbiont.</title>
        <authorList>
            <person name="Ponnudurai R."/>
            <person name="Sayavedra L."/>
            <person name="Kleiner M."/>
            <person name="Heiden S.E."/>
            <person name="Thurmer A."/>
            <person name="Felbeck H."/>
            <person name="Schluter R."/>
            <person name="Sievert S.M."/>
            <person name="Daniel R."/>
            <person name="Schweder T."/>
            <person name="Markert S."/>
        </authorList>
    </citation>
    <scope>NUCLEOTIDE SEQUENCE</scope>
    <source>
        <strain evidence="2">BAT/CrabSpa'14</strain>
    </source>
</reference>
<accession>A0A1J5TVV2</accession>
<evidence type="ECO:0000313" key="2">
    <source>
        <dbReference type="EMBL" id="OIR24960.1"/>
    </source>
</evidence>
<sequence>MKFTISLAMASTIILTGCNRTSSEVIADYVDGYKLTSMSCSEIRNELSYLQQRANEAAGIVDEKGKSQDGKDIAAFLLFWPALFLIDDNKPEARRYAQIKGEYEAAKRAYSRKGCKNT</sequence>
<reference evidence="3" key="1">
    <citation type="submission" date="2016-09" db="EMBL/GenBank/DDBJ databases">
        <title>Genome Sequence of Bathymodiolus thermophilus sulfur-oxidizing gill endosymbiont.</title>
        <authorList>
            <person name="Ponnudurai R."/>
            <person name="Kleiner M."/>
            <person name="Sayavedra L."/>
            <person name="Thuermer A."/>
            <person name="Felbeck H."/>
            <person name="Schlueter R."/>
            <person name="Schweder T."/>
            <person name="Markert S."/>
        </authorList>
    </citation>
    <scope>NUCLEOTIDE SEQUENCE [LARGE SCALE GENOMIC DNA]</scope>
    <source>
        <strain evidence="3">BAT/CrabSpa'14</strain>
    </source>
</reference>
<dbReference type="PROSITE" id="PS51257">
    <property type="entry name" value="PROKAR_LIPOPROTEIN"/>
    <property type="match status" value="1"/>
</dbReference>
<dbReference type="AlphaFoldDB" id="A0A1J5TVV2"/>
<protein>
    <recommendedName>
        <fullName evidence="5">Lipoprotein</fullName>
    </recommendedName>
</protein>
<evidence type="ECO:0008006" key="5">
    <source>
        <dbReference type="Google" id="ProtNLM"/>
    </source>
</evidence>
<dbReference type="Proteomes" id="UP000182798">
    <property type="component" value="Unassembled WGS sequence"/>
</dbReference>
<reference evidence="1 4" key="3">
    <citation type="submission" date="2017-11" db="EMBL/GenBank/DDBJ databases">
        <title>Genome sequence of the bacterial symbiont EPR9N from a vent mussel Bathymodiolus thermophilus.</title>
        <authorList>
            <person name="Won Y.-J."/>
        </authorList>
    </citation>
    <scope>NUCLEOTIDE SEQUENCE [LARGE SCALE GENOMIC DNA]</scope>
    <source>
        <strain evidence="1 4">EPR9N</strain>
    </source>
</reference>
<dbReference type="RefSeq" id="WP_071563983.1">
    <property type="nucleotide sequence ID" value="NZ_CP024634.1"/>
</dbReference>
<gene>
    <name evidence="2" type="ORF">BGC33_05065</name>
    <name evidence="1" type="ORF">MS2017_1662</name>
</gene>
<name>A0A1J5TVV2_9GAMM</name>
<evidence type="ECO:0000313" key="4">
    <source>
        <dbReference type="Proteomes" id="UP000278334"/>
    </source>
</evidence>
<organism evidence="2 3">
    <name type="scientific">Bathymodiolus thermophilus thioautotrophic gill symbiont</name>
    <dbReference type="NCBI Taxonomy" id="2360"/>
    <lineage>
        <taxon>Bacteria</taxon>
        <taxon>Pseudomonadati</taxon>
        <taxon>Pseudomonadota</taxon>
        <taxon>Gammaproteobacteria</taxon>
        <taxon>sulfur-oxidizing symbionts</taxon>
    </lineage>
</organism>
<evidence type="ECO:0000313" key="1">
    <source>
        <dbReference type="EMBL" id="AYQ57341.1"/>
    </source>
</evidence>